<evidence type="ECO:0000256" key="5">
    <source>
        <dbReference type="ARBA" id="ARBA00022801"/>
    </source>
</evidence>
<sequence>MNIRNSKSYEICPTFTPMSSILIKAATIVNEGRQFVADVLVKDGLIERIDNNIDAHADEVINAEGLHLLPGAIDDQVHFREPGLTQKANIYTEARAAVAGGITSFMEMPNTVPNTLTQQLLQDKYDIAAQNSLANYSFYMGASNDNIDEVLRTDARNVCGVKVFMGSSTGNMLVDNPKTLENLFSKSPMLIATHCEDEQTIKNNLTHYKELLGDDITVDYHPKIRNTEACYLSSSMAVELAKKHGARLHILHISTAKETELFDNTIPLKDKKITAEACVHHLWFSDADYATKGNLIKWNPAVKSAADRDGILKAVLDGRIDVLATDHAPHTMEEKAQAYLQAPSGGPLVQHALPALLAMHQQGKMSLEQIVEKTAHNVAICFQVEKRGFVREGYWADLVLADLNKPWEVTKQNTLYKCGWSPFEGTTFPASITHTIVSGNLIYQNGNFNETIKGKRLIFER</sequence>
<dbReference type="InterPro" id="IPR011059">
    <property type="entry name" value="Metal-dep_hydrolase_composite"/>
</dbReference>
<dbReference type="Pfam" id="PF01979">
    <property type="entry name" value="Amidohydro_1"/>
    <property type="match status" value="1"/>
</dbReference>
<protein>
    <submittedName>
        <fullName evidence="7">Dihydroorotase</fullName>
        <ecNumber evidence="7">3.5.2.3</ecNumber>
    </submittedName>
</protein>
<keyword evidence="5 7" id="KW-0378">Hydrolase</keyword>
<evidence type="ECO:0000256" key="1">
    <source>
        <dbReference type="ARBA" id="ARBA00001947"/>
    </source>
</evidence>
<dbReference type="Proteomes" id="UP001258315">
    <property type="component" value="Unassembled WGS sequence"/>
</dbReference>
<dbReference type="Gene3D" id="2.30.40.10">
    <property type="entry name" value="Urease, subunit C, domain 1"/>
    <property type="match status" value="1"/>
</dbReference>
<evidence type="ECO:0000256" key="3">
    <source>
        <dbReference type="ARBA" id="ARBA00010286"/>
    </source>
</evidence>
<comment type="similarity">
    <text evidence="3">Belongs to the metallo-dependent hydrolases superfamily. DHOase family. Class I DHOase subfamily.</text>
</comment>
<dbReference type="InterPro" id="IPR006680">
    <property type="entry name" value="Amidohydro-rel"/>
</dbReference>
<evidence type="ECO:0000313" key="7">
    <source>
        <dbReference type="EMBL" id="MDT3405635.1"/>
    </source>
</evidence>
<dbReference type="PANTHER" id="PTHR43668">
    <property type="entry name" value="ALLANTOINASE"/>
    <property type="match status" value="1"/>
</dbReference>
<evidence type="ECO:0000259" key="6">
    <source>
        <dbReference type="Pfam" id="PF01979"/>
    </source>
</evidence>
<keyword evidence="8" id="KW-1185">Reference proteome</keyword>
<dbReference type="InterPro" id="IPR002195">
    <property type="entry name" value="Dihydroorotase_CS"/>
</dbReference>
<organism evidence="7 8">
    <name type="scientific">Mucilaginibacter terrae</name>
    <dbReference type="NCBI Taxonomy" id="1955052"/>
    <lineage>
        <taxon>Bacteria</taxon>
        <taxon>Pseudomonadati</taxon>
        <taxon>Bacteroidota</taxon>
        <taxon>Sphingobacteriia</taxon>
        <taxon>Sphingobacteriales</taxon>
        <taxon>Sphingobacteriaceae</taxon>
        <taxon>Mucilaginibacter</taxon>
    </lineage>
</organism>
<comment type="function">
    <text evidence="2">Catalyzes the reversible cyclization of carbamoyl aspartate to dihydroorotate.</text>
</comment>
<dbReference type="CDD" id="cd01318">
    <property type="entry name" value="DHOase_IIb"/>
    <property type="match status" value="1"/>
</dbReference>
<reference evidence="8" key="1">
    <citation type="submission" date="2023-07" db="EMBL/GenBank/DDBJ databases">
        <title>Functional and genomic diversity of the sorghum phyllosphere microbiome.</title>
        <authorList>
            <person name="Shade A."/>
        </authorList>
    </citation>
    <scope>NUCLEOTIDE SEQUENCE [LARGE SCALE GENOMIC DNA]</scope>
    <source>
        <strain evidence="8">SORGH_AS_0422</strain>
    </source>
</reference>
<dbReference type="GO" id="GO:0004151">
    <property type="term" value="F:dihydroorotase activity"/>
    <property type="evidence" value="ECO:0007669"/>
    <property type="project" value="UniProtKB-EC"/>
</dbReference>
<dbReference type="SUPFAM" id="SSF51556">
    <property type="entry name" value="Metallo-dependent hydrolases"/>
    <property type="match status" value="1"/>
</dbReference>
<dbReference type="SUPFAM" id="SSF51338">
    <property type="entry name" value="Composite domain of metallo-dependent hydrolases"/>
    <property type="match status" value="1"/>
</dbReference>
<evidence type="ECO:0000313" key="8">
    <source>
        <dbReference type="Proteomes" id="UP001258315"/>
    </source>
</evidence>
<dbReference type="InterPro" id="IPR032466">
    <property type="entry name" value="Metal_Hydrolase"/>
</dbReference>
<dbReference type="InterPro" id="IPR050138">
    <property type="entry name" value="DHOase/Allantoinase_Hydrolase"/>
</dbReference>
<dbReference type="EC" id="3.5.2.3" evidence="7"/>
<comment type="cofactor">
    <cofactor evidence="1">
        <name>Zn(2+)</name>
        <dbReference type="ChEBI" id="CHEBI:29105"/>
    </cofactor>
</comment>
<dbReference type="PANTHER" id="PTHR43668:SF4">
    <property type="entry name" value="ALLANTOINASE"/>
    <property type="match status" value="1"/>
</dbReference>
<accession>A0ABU3H409</accession>
<proteinExistence type="inferred from homology"/>
<dbReference type="PROSITE" id="PS00483">
    <property type="entry name" value="DIHYDROOROTASE_2"/>
    <property type="match status" value="1"/>
</dbReference>
<name>A0ABU3H409_9SPHI</name>
<evidence type="ECO:0000256" key="4">
    <source>
        <dbReference type="ARBA" id="ARBA00022723"/>
    </source>
</evidence>
<feature type="domain" description="Amidohydrolase-related" evidence="6">
    <location>
        <begin position="68"/>
        <end position="441"/>
    </location>
</feature>
<evidence type="ECO:0000256" key="2">
    <source>
        <dbReference type="ARBA" id="ARBA00002368"/>
    </source>
</evidence>
<keyword evidence="4" id="KW-0479">Metal-binding</keyword>
<dbReference type="Gene3D" id="3.20.20.140">
    <property type="entry name" value="Metal-dependent hydrolases"/>
    <property type="match status" value="1"/>
</dbReference>
<dbReference type="NCBIfam" id="NF006688">
    <property type="entry name" value="PRK09236.1"/>
    <property type="match status" value="1"/>
</dbReference>
<comment type="caution">
    <text evidence="7">The sequence shown here is derived from an EMBL/GenBank/DDBJ whole genome shotgun (WGS) entry which is preliminary data.</text>
</comment>
<dbReference type="EMBL" id="JAVLVU010000001">
    <property type="protein sequence ID" value="MDT3405635.1"/>
    <property type="molecule type" value="Genomic_DNA"/>
</dbReference>
<gene>
    <name evidence="7" type="ORF">QE417_004707</name>
</gene>